<evidence type="ECO:0000256" key="11">
    <source>
        <dbReference type="RuleBase" id="RU003947"/>
    </source>
</evidence>
<evidence type="ECO:0000256" key="9">
    <source>
        <dbReference type="PIRSR" id="PIRSR601952-2"/>
    </source>
</evidence>
<dbReference type="Gene3D" id="3.40.720.10">
    <property type="entry name" value="Alkaline Phosphatase, subunit A"/>
    <property type="match status" value="1"/>
</dbReference>
<feature type="binding site" evidence="9">
    <location>
        <position position="96"/>
    </location>
    <ligand>
        <name>Zn(2+)</name>
        <dbReference type="ChEBI" id="CHEBI:29105"/>
        <label>2</label>
    </ligand>
</feature>
<feature type="compositionally biased region" description="Polar residues" evidence="12">
    <location>
        <begin position="8"/>
        <end position="17"/>
    </location>
</feature>
<feature type="binding site" evidence="9">
    <location>
        <position position="343"/>
    </location>
    <ligand>
        <name>Zn(2+)</name>
        <dbReference type="ChEBI" id="CHEBI:29105"/>
        <label>2</label>
    </ligand>
</feature>
<dbReference type="Pfam" id="PF00245">
    <property type="entry name" value="Alk_phosphatase"/>
    <property type="match status" value="1"/>
</dbReference>
<feature type="binding site" evidence="9">
    <location>
        <position position="386"/>
    </location>
    <ligand>
        <name>Zn(2+)</name>
        <dbReference type="ChEBI" id="CHEBI:29105"/>
        <label>2</label>
    </ligand>
</feature>
<reference evidence="14 15" key="1">
    <citation type="journal article" date="2016" name="Nat. Commun.">
        <title>Ectomycorrhizal ecology is imprinted in the genome of the dominant symbiotic fungus Cenococcum geophilum.</title>
        <authorList>
            <consortium name="DOE Joint Genome Institute"/>
            <person name="Peter M."/>
            <person name="Kohler A."/>
            <person name="Ohm R.A."/>
            <person name="Kuo A."/>
            <person name="Krutzmann J."/>
            <person name="Morin E."/>
            <person name="Arend M."/>
            <person name="Barry K.W."/>
            <person name="Binder M."/>
            <person name="Choi C."/>
            <person name="Clum A."/>
            <person name="Copeland A."/>
            <person name="Grisel N."/>
            <person name="Haridas S."/>
            <person name="Kipfer T."/>
            <person name="LaButti K."/>
            <person name="Lindquist E."/>
            <person name="Lipzen A."/>
            <person name="Maire R."/>
            <person name="Meier B."/>
            <person name="Mihaltcheva S."/>
            <person name="Molinier V."/>
            <person name="Murat C."/>
            <person name="Poggeler S."/>
            <person name="Quandt C.A."/>
            <person name="Sperisen C."/>
            <person name="Tritt A."/>
            <person name="Tisserant E."/>
            <person name="Crous P.W."/>
            <person name="Henrissat B."/>
            <person name="Nehls U."/>
            <person name="Egli S."/>
            <person name="Spatafora J.W."/>
            <person name="Grigoriev I.V."/>
            <person name="Martin F.M."/>
        </authorList>
    </citation>
    <scope>NUCLEOTIDE SEQUENCE [LARGE SCALE GENOMIC DNA]</scope>
    <source>
        <strain evidence="14 15">CBS 207.34</strain>
    </source>
</reference>
<keyword evidence="13" id="KW-0472">Membrane</keyword>
<evidence type="ECO:0000256" key="7">
    <source>
        <dbReference type="ARBA" id="ARBA00022842"/>
    </source>
</evidence>
<evidence type="ECO:0000313" key="14">
    <source>
        <dbReference type="EMBL" id="OCL12810.1"/>
    </source>
</evidence>
<gene>
    <name evidence="14" type="ORF">AOQ84DRAFT_284398</name>
</gene>
<proteinExistence type="inferred from homology"/>
<keyword evidence="7 9" id="KW-0460">Magnesium</keyword>
<organism evidence="14 15">
    <name type="scientific">Glonium stellatum</name>
    <dbReference type="NCBI Taxonomy" id="574774"/>
    <lineage>
        <taxon>Eukaryota</taxon>
        <taxon>Fungi</taxon>
        <taxon>Dikarya</taxon>
        <taxon>Ascomycota</taxon>
        <taxon>Pezizomycotina</taxon>
        <taxon>Dothideomycetes</taxon>
        <taxon>Pleosporomycetidae</taxon>
        <taxon>Gloniales</taxon>
        <taxon>Gloniaceae</taxon>
        <taxon>Glonium</taxon>
    </lineage>
</organism>
<name>A0A8E2F9L4_9PEZI</name>
<dbReference type="GO" id="GO:0000329">
    <property type="term" value="C:fungal-type vacuole membrane"/>
    <property type="evidence" value="ECO:0007669"/>
    <property type="project" value="TreeGrafter"/>
</dbReference>
<evidence type="ECO:0000313" key="15">
    <source>
        <dbReference type="Proteomes" id="UP000250140"/>
    </source>
</evidence>
<dbReference type="PANTHER" id="PTHR11596">
    <property type="entry name" value="ALKALINE PHOSPHATASE"/>
    <property type="match status" value="1"/>
</dbReference>
<keyword evidence="13" id="KW-1133">Transmembrane helix</keyword>
<evidence type="ECO:0000256" key="2">
    <source>
        <dbReference type="ARBA" id="ARBA00012647"/>
    </source>
</evidence>
<dbReference type="FunFam" id="3.40.720.10:FF:000063">
    <property type="entry name" value="Alkaline phosphatase"/>
    <property type="match status" value="1"/>
</dbReference>
<dbReference type="SMART" id="SM00098">
    <property type="entry name" value="alkPPc"/>
    <property type="match status" value="1"/>
</dbReference>
<feature type="binding site" evidence="9">
    <location>
        <position position="387"/>
    </location>
    <ligand>
        <name>Zn(2+)</name>
        <dbReference type="ChEBI" id="CHEBI:29105"/>
        <label>2</label>
    </ligand>
</feature>
<feature type="binding site" evidence="9">
    <location>
        <position position="347"/>
    </location>
    <ligand>
        <name>Zn(2+)</name>
        <dbReference type="ChEBI" id="CHEBI:29105"/>
        <label>2</label>
    </ligand>
</feature>
<dbReference type="EC" id="3.1.3.1" evidence="2 11"/>
<feature type="binding site" evidence="9">
    <location>
        <position position="490"/>
    </location>
    <ligand>
        <name>Zn(2+)</name>
        <dbReference type="ChEBI" id="CHEBI:29105"/>
        <label>2</label>
    </ligand>
</feature>
<dbReference type="InterPro" id="IPR001952">
    <property type="entry name" value="Alkaline_phosphatase"/>
</dbReference>
<feature type="transmembrane region" description="Helical" evidence="13">
    <location>
        <begin position="50"/>
        <end position="70"/>
    </location>
</feature>
<dbReference type="Proteomes" id="UP000250140">
    <property type="component" value="Unassembled WGS sequence"/>
</dbReference>
<feature type="binding site" evidence="9">
    <location>
        <position position="96"/>
    </location>
    <ligand>
        <name>Mg(2+)</name>
        <dbReference type="ChEBI" id="CHEBI:18420"/>
    </ligand>
</feature>
<dbReference type="GO" id="GO:0046872">
    <property type="term" value="F:metal ion binding"/>
    <property type="evidence" value="ECO:0007669"/>
    <property type="project" value="UniProtKB-KW"/>
</dbReference>
<evidence type="ECO:0000256" key="12">
    <source>
        <dbReference type="SAM" id="MobiDB-lite"/>
    </source>
</evidence>
<feature type="binding site" evidence="9">
    <location>
        <position position="195"/>
    </location>
    <ligand>
        <name>Mg(2+)</name>
        <dbReference type="ChEBI" id="CHEBI:18420"/>
    </ligand>
</feature>
<keyword evidence="5 11" id="KW-0378">Hydrolase</keyword>
<keyword evidence="15" id="KW-1185">Reference proteome</keyword>
<evidence type="ECO:0000256" key="8">
    <source>
        <dbReference type="PIRSR" id="PIRSR601952-1"/>
    </source>
</evidence>
<feature type="active site" description="Phosphoserine intermediate" evidence="8">
    <location>
        <position position="144"/>
    </location>
</feature>
<dbReference type="CDD" id="cd16012">
    <property type="entry name" value="ALP"/>
    <property type="match status" value="1"/>
</dbReference>
<feature type="region of interest" description="Disordered" evidence="12">
    <location>
        <begin position="1"/>
        <end position="20"/>
    </location>
</feature>
<dbReference type="PRINTS" id="PR00113">
    <property type="entry name" value="ALKPHPHTASE"/>
</dbReference>
<comment type="cofactor">
    <cofactor evidence="9">
        <name>Zn(2+)</name>
        <dbReference type="ChEBI" id="CHEBI:29105"/>
    </cofactor>
    <text evidence="9">Binds 2 Zn(2+) ions.</text>
</comment>
<keyword evidence="6 9" id="KW-0862">Zinc</keyword>
<dbReference type="InterPro" id="IPR018299">
    <property type="entry name" value="Alkaline_phosphatase_AS"/>
</dbReference>
<dbReference type="InterPro" id="IPR017850">
    <property type="entry name" value="Alkaline_phosphatase_core_sf"/>
</dbReference>
<dbReference type="SUPFAM" id="SSF53649">
    <property type="entry name" value="Alkaline phosphatase-like"/>
    <property type="match status" value="1"/>
</dbReference>
<evidence type="ECO:0000256" key="5">
    <source>
        <dbReference type="ARBA" id="ARBA00022801"/>
    </source>
</evidence>
<dbReference type="GO" id="GO:0004035">
    <property type="term" value="F:alkaline phosphatase activity"/>
    <property type="evidence" value="ECO:0007669"/>
    <property type="project" value="UniProtKB-EC"/>
</dbReference>
<evidence type="ECO:0000256" key="10">
    <source>
        <dbReference type="RuleBase" id="RU003946"/>
    </source>
</evidence>
<keyword evidence="4 9" id="KW-0479">Metal-binding</keyword>
<dbReference type="OrthoDB" id="7392499at2759"/>
<dbReference type="PANTHER" id="PTHR11596:SF5">
    <property type="entry name" value="ALKALINE PHOSPHATASE"/>
    <property type="match status" value="1"/>
</dbReference>
<dbReference type="AlphaFoldDB" id="A0A8E2F9L4"/>
<dbReference type="Gene3D" id="1.10.60.40">
    <property type="match status" value="1"/>
</dbReference>
<accession>A0A8E2F9L4</accession>
<dbReference type="EMBL" id="KV748829">
    <property type="protein sequence ID" value="OCL12810.1"/>
    <property type="molecule type" value="Genomic_DNA"/>
</dbReference>
<evidence type="ECO:0000256" key="3">
    <source>
        <dbReference type="ARBA" id="ARBA00022553"/>
    </source>
</evidence>
<feature type="binding site" evidence="9">
    <location>
        <position position="338"/>
    </location>
    <ligand>
        <name>Mg(2+)</name>
        <dbReference type="ChEBI" id="CHEBI:18420"/>
    </ligand>
</feature>
<comment type="cofactor">
    <cofactor evidence="9">
        <name>Mg(2+)</name>
        <dbReference type="ChEBI" id="CHEBI:18420"/>
    </cofactor>
    <text evidence="9">Binds 1 Mg(2+) ion.</text>
</comment>
<dbReference type="PROSITE" id="PS00123">
    <property type="entry name" value="ALKALINE_PHOSPHATASE"/>
    <property type="match status" value="1"/>
</dbReference>
<protein>
    <recommendedName>
        <fullName evidence="2 11">Alkaline phosphatase</fullName>
        <ecNumber evidence="2 11">3.1.3.1</ecNumber>
    </recommendedName>
</protein>
<evidence type="ECO:0000256" key="6">
    <source>
        <dbReference type="ARBA" id="ARBA00022833"/>
    </source>
</evidence>
<comment type="similarity">
    <text evidence="1 10">Belongs to the alkaline phosphatase family.</text>
</comment>
<evidence type="ECO:0000256" key="4">
    <source>
        <dbReference type="ARBA" id="ARBA00022723"/>
    </source>
</evidence>
<evidence type="ECO:0000256" key="13">
    <source>
        <dbReference type="SAM" id="Phobius"/>
    </source>
</evidence>
<feature type="binding site" evidence="9">
    <location>
        <position position="197"/>
    </location>
    <ligand>
        <name>Mg(2+)</name>
        <dbReference type="ChEBI" id="CHEBI:18420"/>
    </ligand>
</feature>
<sequence>MARGDQPLLSQRASSEISNDRDLAEEDALLTGERINRTDNSQRWKSWREIGLFVWALLATSVVIILAVLYQKQHQSAEHGGSNPSRKRNLIFMVSDGMGPTSLSLTRSFNQFQNGLPWSDQLVIDQHLIGQSRTRSTSSLITDSAAGATAFSCGLKSYNGAISVLPNHDPCGTVLEAAKKAGYMTGLVVTTRITDATPACFAAHVNMRGEEDRIAEQLVGDYPLGRVVDLMLGGGRCHFLSNTTQGSCRNDGKDIVAMAKEEGFSYVDDRKGFNGLKSGAAVNLPLLGLFAETDIPYEVDRRNEDNIYPSLDEMARTALRALSDATKNSDKGFFLMIEGSRIDHAGHQNDPVAQVHEVLAYDKAFSSVLEFLEKDPVEGVMVSTSDHETGGLAAARQLHSTYPEYVWYPGPLANASKSSERLAVEYHQYLSGNPSDTTSYVQNAVAEGLGIHDASDAEISALVETPDLAAILFADMISRRSQTGWSTHGHSAADVNIYTSSRSAAAPLIGNHENTEVGEFLRNYLDVDVEAITKELKEKGVLFDTLGADGKSVSWMGRLPEVGERLDGQDHMGHYAGDFKKHKRCDICGV</sequence>
<keyword evidence="13" id="KW-0812">Transmembrane</keyword>
<comment type="catalytic activity">
    <reaction evidence="11">
        <text>a phosphate monoester + H2O = an alcohol + phosphate</text>
        <dbReference type="Rhea" id="RHEA:15017"/>
        <dbReference type="ChEBI" id="CHEBI:15377"/>
        <dbReference type="ChEBI" id="CHEBI:30879"/>
        <dbReference type="ChEBI" id="CHEBI:43474"/>
        <dbReference type="ChEBI" id="CHEBI:67140"/>
        <dbReference type="EC" id="3.1.3.1"/>
    </reaction>
</comment>
<evidence type="ECO:0000256" key="1">
    <source>
        <dbReference type="ARBA" id="ARBA00005984"/>
    </source>
</evidence>
<keyword evidence="3" id="KW-0597">Phosphoprotein</keyword>